<dbReference type="GO" id="GO:0019901">
    <property type="term" value="F:protein kinase binding"/>
    <property type="evidence" value="ECO:0007669"/>
    <property type="project" value="TreeGrafter"/>
</dbReference>
<accession>A0A6A5XTU8</accession>
<evidence type="ECO:0000313" key="13">
    <source>
        <dbReference type="Proteomes" id="UP000799778"/>
    </source>
</evidence>
<dbReference type="PANTHER" id="PTHR13222:SF1">
    <property type="entry name" value="RB1-INDUCIBLE COILED-COIL PROTEIN 1"/>
    <property type="match status" value="1"/>
</dbReference>
<evidence type="ECO:0000313" key="12">
    <source>
        <dbReference type="EMBL" id="KAF2016141.1"/>
    </source>
</evidence>
<sequence>MSLQIAVAHTGQRLDADPVGFNSIEALKQWISRATQISPENQILLTPRGKHVKLQALLTEREIFVYNRELSTGAQSDFLPSPLPDPFHPDDPPDTLSSHTDLRAWQTLFQARRDWAFTVLDISRSMSRVASKHFAEQTTIEKGTQIAVGNHDSHIRGLDQKHEAAKKWFEGVEKETGDNLRGLDNDFAQLGSIPAKGDFVQFLAKEVRSAQAVQALQGSRKPSAGRNMTLQDYLDTDAVKRATSVSQRVKDSFAKRMVAMRGQLEQITSDYNELLGAVGQSQSRSLSDDTEEPVRLYNEIEAVARKVESDLKHVLELPADSKSVAQVSKMALLHTRNFLPAIKEYSMEMSDLVRRSIEQKNSALRNAVDSMRSIASIESVISTLNEELESISIPQDGVAAFELLSLVGRLPYIYGTLLVEAVRRREWLEKMKKDTSSLAEEMAGYQEEEERRRKRWLKPIADVINIDAIQGNMLGFEMNVQPEKNSWPTVSREDLQEYLKVLQRLDGQASEADALSQAIKDLDRPTKQQVKRAKNFKMGSVHEPAFGKGSQLMVRGDDELRILREANSKLEDELKSSKSRVRRLEDLVHRQNHVSRLSIGGGMPTFGPQSPADPSTPIADTGSFRPIDDMSRRSSVSSRRFSTNQGQDDKRRIVRLEQELANEKEARATLDKELQARKSDDAEVRKQVEEAVSTKENIMENMKAQQREFAEERKALIEDARNCKTKMEEAEDELDRLLGSRETERTGADTKIQELVAELEGVRRDAEDQVNRADKRVADLQATVDARKEVEGQQRESLAVAWNYLAPDTSAPEDHAALIEQLEELALRSYDYKEELQRAISIARSENETNRSRAEQREDELKSKLKTEESQAVSMREQLDVEKAKVASITEELEEERGHLKSLREKFAEGETGSEELRKRVVEEEAKVTRLQIELAESKSHANSLDVELMHAQKAIMKYEEFDSSRTHQRLQRAKELSQRLYSQHDRLLRLLETLGFVITYEDGTMVLQRASKVGSSTIMSDTGTLMRSVTSPSPTPVKRRLEEITDLSFLQWAEATKQEDEDARYHELLDTLNHFNIDTFSEAVSKRMRDMEHTARKWQKEARAYRDKSHKYQSEAHDKIAFRSFKEGDLALFLPTRNQATRPWAAFNVGAPHYFLREHDSHKLHGREWLVARISRVEERVVDLSKTMESGAGRASADGRSIASNSAMSFEDDNPFELSDGLRWYLLDASEEKPGAPGTPGLGKSTVASARIMGQGQMEMTKKKASNDPAKTLGKSLDSRRSSGTSRVSVPIGGRTSTEALGIEQQPESGSSSTAATRGASPATGGGSGPGPSHLRESEAAAETATQRLLQGHGGEEPFFASSPPRFKREVSPRKQSATAGPTPVFNGGGSGLFRAPSGTSSPSKTRTSHLADARQASPGASPSKKQAQIPPKPRSGSIWDSLFQVDISYQKGGSGNGGSSGRK</sequence>
<feature type="region of interest" description="Disordered" evidence="9">
    <location>
        <begin position="597"/>
        <end position="653"/>
    </location>
</feature>
<dbReference type="GO" id="GO:0034045">
    <property type="term" value="C:phagophore assembly site membrane"/>
    <property type="evidence" value="ECO:0007669"/>
    <property type="project" value="UniProtKB-SubCell"/>
</dbReference>
<feature type="region of interest" description="Disordered" evidence="9">
    <location>
        <begin position="77"/>
        <end position="96"/>
    </location>
</feature>
<proteinExistence type="inferred from homology"/>
<dbReference type="GO" id="GO:0034727">
    <property type="term" value="P:piecemeal microautophagy of the nucleus"/>
    <property type="evidence" value="ECO:0007669"/>
    <property type="project" value="TreeGrafter"/>
</dbReference>
<evidence type="ECO:0000259" key="10">
    <source>
        <dbReference type="Pfam" id="PF04108"/>
    </source>
</evidence>
<evidence type="ECO:0000256" key="7">
    <source>
        <dbReference type="RuleBase" id="RU367075"/>
    </source>
</evidence>
<evidence type="ECO:0000256" key="5">
    <source>
        <dbReference type="ARBA" id="ARBA00023006"/>
    </source>
</evidence>
<keyword evidence="4 7" id="KW-0653">Protein transport</keyword>
<feature type="region of interest" description="Disordered" evidence="9">
    <location>
        <begin position="1258"/>
        <end position="1445"/>
    </location>
</feature>
<dbReference type="GO" id="GO:1990316">
    <property type="term" value="C:Atg1/ULK1 kinase complex"/>
    <property type="evidence" value="ECO:0007669"/>
    <property type="project" value="TreeGrafter"/>
</dbReference>
<dbReference type="EMBL" id="ML978069">
    <property type="protein sequence ID" value="KAF2016141.1"/>
    <property type="molecule type" value="Genomic_DNA"/>
</dbReference>
<feature type="compositionally biased region" description="Low complexity" evidence="9">
    <location>
        <begin position="1310"/>
        <end position="1324"/>
    </location>
</feature>
<keyword evidence="7" id="KW-0926">Vacuole</keyword>
<keyword evidence="13" id="KW-1185">Reference proteome</keyword>
<dbReference type="GO" id="GO:0061709">
    <property type="term" value="P:reticulophagy"/>
    <property type="evidence" value="ECO:0007669"/>
    <property type="project" value="TreeGrafter"/>
</dbReference>
<feature type="coiled-coil region" evidence="8">
    <location>
        <begin position="1089"/>
        <end position="1116"/>
    </location>
</feature>
<dbReference type="InterPro" id="IPR045326">
    <property type="entry name" value="ATG17-like_dom"/>
</dbReference>
<reference evidence="12" key="1">
    <citation type="journal article" date="2020" name="Stud. Mycol.">
        <title>101 Dothideomycetes genomes: a test case for predicting lifestyles and emergence of pathogens.</title>
        <authorList>
            <person name="Haridas S."/>
            <person name="Albert R."/>
            <person name="Binder M."/>
            <person name="Bloem J."/>
            <person name="Labutti K."/>
            <person name="Salamov A."/>
            <person name="Andreopoulos B."/>
            <person name="Baker S."/>
            <person name="Barry K."/>
            <person name="Bills G."/>
            <person name="Bluhm B."/>
            <person name="Cannon C."/>
            <person name="Castanera R."/>
            <person name="Culley D."/>
            <person name="Daum C."/>
            <person name="Ezra D."/>
            <person name="Gonzalez J."/>
            <person name="Henrissat B."/>
            <person name="Kuo A."/>
            <person name="Liang C."/>
            <person name="Lipzen A."/>
            <person name="Lutzoni F."/>
            <person name="Magnuson J."/>
            <person name="Mondo S."/>
            <person name="Nolan M."/>
            <person name="Ohm R."/>
            <person name="Pangilinan J."/>
            <person name="Park H.-J."/>
            <person name="Ramirez L."/>
            <person name="Alfaro M."/>
            <person name="Sun H."/>
            <person name="Tritt A."/>
            <person name="Yoshinaga Y."/>
            <person name="Zwiers L.-H."/>
            <person name="Turgeon B."/>
            <person name="Goodwin S."/>
            <person name="Spatafora J."/>
            <person name="Crous P."/>
            <person name="Grigoriev I."/>
        </authorList>
    </citation>
    <scope>NUCLEOTIDE SEQUENCE</scope>
    <source>
        <strain evidence="12">CBS 175.79</strain>
    </source>
</reference>
<dbReference type="GO" id="GO:0000422">
    <property type="term" value="P:autophagy of mitochondrion"/>
    <property type="evidence" value="ECO:0007669"/>
    <property type="project" value="TreeGrafter"/>
</dbReference>
<evidence type="ECO:0000256" key="4">
    <source>
        <dbReference type="ARBA" id="ARBA00022927"/>
    </source>
</evidence>
<keyword evidence="7" id="KW-0472">Membrane</keyword>
<feature type="region of interest" description="Disordered" evidence="9">
    <location>
        <begin position="846"/>
        <end position="870"/>
    </location>
</feature>
<keyword evidence="6 8" id="KW-0175">Coiled coil</keyword>
<dbReference type="InterPro" id="IPR040040">
    <property type="entry name" value="ATG11"/>
</dbReference>
<organism evidence="12 13">
    <name type="scientific">Aaosphaeria arxii CBS 175.79</name>
    <dbReference type="NCBI Taxonomy" id="1450172"/>
    <lineage>
        <taxon>Eukaryota</taxon>
        <taxon>Fungi</taxon>
        <taxon>Dikarya</taxon>
        <taxon>Ascomycota</taxon>
        <taxon>Pezizomycotina</taxon>
        <taxon>Dothideomycetes</taxon>
        <taxon>Pleosporomycetidae</taxon>
        <taxon>Pleosporales</taxon>
        <taxon>Pleosporales incertae sedis</taxon>
        <taxon>Aaosphaeria</taxon>
    </lineage>
</organism>
<keyword evidence="5 7" id="KW-0072">Autophagy</keyword>
<dbReference type="PANTHER" id="PTHR13222">
    <property type="entry name" value="RB1-INDUCIBLE COILED-COIL"/>
    <property type="match status" value="1"/>
</dbReference>
<dbReference type="GO" id="GO:0034517">
    <property type="term" value="P:ribophagy"/>
    <property type="evidence" value="ECO:0007669"/>
    <property type="project" value="TreeGrafter"/>
</dbReference>
<dbReference type="Pfam" id="PF04108">
    <property type="entry name" value="ATG17_like"/>
    <property type="match status" value="1"/>
</dbReference>
<evidence type="ECO:0000256" key="1">
    <source>
        <dbReference type="ARBA" id="ARBA00009729"/>
    </source>
</evidence>
<dbReference type="RefSeq" id="XP_033384480.1">
    <property type="nucleotide sequence ID" value="XM_033527995.1"/>
</dbReference>
<name>A0A6A5XTU8_9PLEO</name>
<dbReference type="InterPro" id="IPR019460">
    <property type="entry name" value="Atg11_C"/>
</dbReference>
<dbReference type="GeneID" id="54285392"/>
<feature type="compositionally biased region" description="Low complexity" evidence="9">
    <location>
        <begin position="633"/>
        <end position="642"/>
    </location>
</feature>
<dbReference type="Proteomes" id="UP000799778">
    <property type="component" value="Unassembled WGS sequence"/>
</dbReference>
<dbReference type="GO" id="GO:0060090">
    <property type="term" value="F:molecular adaptor activity"/>
    <property type="evidence" value="ECO:0007669"/>
    <property type="project" value="TreeGrafter"/>
</dbReference>
<comment type="subunit">
    <text evidence="7">Homodimer.</text>
</comment>
<comment type="subcellular location">
    <subcellularLocation>
        <location evidence="7">Preautophagosomal structure membrane</location>
        <topology evidence="7">Peripheral membrane protein</topology>
    </subcellularLocation>
    <subcellularLocation>
        <location evidence="7">Vacuole membrane</location>
        <topology evidence="7">Peripheral membrane protein</topology>
    </subcellularLocation>
    <text evidence="7">During pexophagy, accumulates in the vacuolar membrane region, where the peroxisomes contact the vacuole.</text>
</comment>
<dbReference type="OrthoDB" id="447953at2759"/>
<evidence type="ECO:0000256" key="8">
    <source>
        <dbReference type="SAM" id="Coils"/>
    </source>
</evidence>
<evidence type="ECO:0000259" key="11">
    <source>
        <dbReference type="Pfam" id="PF10377"/>
    </source>
</evidence>
<dbReference type="GO" id="GO:0015031">
    <property type="term" value="P:protein transport"/>
    <property type="evidence" value="ECO:0007669"/>
    <property type="project" value="UniProtKB-KW"/>
</dbReference>
<feature type="domain" description="Autophagy-related protein 11 C-terminal" evidence="11">
    <location>
        <begin position="1083"/>
        <end position="1231"/>
    </location>
</feature>
<comment type="function">
    <text evidence="7">Involved in cytoplasm to vacuole transport (Cvt), pexophagy, mitophagy and nucleophagy. Recruits mitochondria for their selective degradation via autophagy (mitophagy) during starvation. Works as scaffold proteins that recruit ATG proteins to the pre-autophagosome (PAS), the site of vesicle/autophagosome formation. Required for the Cvt vesicles completion.</text>
</comment>
<gene>
    <name evidence="12" type="ORF">BU24DRAFT_422486</name>
</gene>
<feature type="domain" description="Autophagy protein ATG17-like" evidence="10">
    <location>
        <begin position="95"/>
        <end position="463"/>
    </location>
</feature>
<evidence type="ECO:0000256" key="9">
    <source>
        <dbReference type="SAM" id="MobiDB-lite"/>
    </source>
</evidence>
<protein>
    <recommendedName>
        <fullName evidence="2 7">Autophagy-related protein 11</fullName>
    </recommendedName>
</protein>
<comment type="similarity">
    <text evidence="1 7">Belongs to the ATG11 family.</text>
</comment>
<dbReference type="GO" id="GO:0005774">
    <property type="term" value="C:vacuolar membrane"/>
    <property type="evidence" value="ECO:0007669"/>
    <property type="project" value="UniProtKB-SubCell"/>
</dbReference>
<keyword evidence="3 7" id="KW-0813">Transport</keyword>
<evidence type="ECO:0000256" key="3">
    <source>
        <dbReference type="ARBA" id="ARBA00022448"/>
    </source>
</evidence>
<evidence type="ECO:0000256" key="6">
    <source>
        <dbReference type="ARBA" id="ARBA00023054"/>
    </source>
</evidence>
<feature type="coiled-coil region" evidence="8">
    <location>
        <begin position="553"/>
        <end position="587"/>
    </location>
</feature>
<evidence type="ECO:0000256" key="2">
    <source>
        <dbReference type="ARBA" id="ARBA00013804"/>
    </source>
</evidence>
<dbReference type="Pfam" id="PF10377">
    <property type="entry name" value="ATG11"/>
    <property type="match status" value="1"/>
</dbReference>
<dbReference type="GO" id="GO:0000045">
    <property type="term" value="P:autophagosome assembly"/>
    <property type="evidence" value="ECO:0007669"/>
    <property type="project" value="UniProtKB-UniRule"/>
</dbReference>
<dbReference type="GO" id="GO:1903599">
    <property type="term" value="P:positive regulation of autophagy of mitochondrion"/>
    <property type="evidence" value="ECO:0007669"/>
    <property type="project" value="UniProtKB-UniRule"/>
</dbReference>
<feature type="compositionally biased region" description="Basic and acidic residues" evidence="9">
    <location>
        <begin position="846"/>
        <end position="869"/>
    </location>
</feature>